<proteinExistence type="predicted"/>
<dbReference type="AlphaFoldDB" id="A0A6C0JQD4"/>
<accession>A0A6C0JQD4</accession>
<organism evidence="1">
    <name type="scientific">viral metagenome</name>
    <dbReference type="NCBI Taxonomy" id="1070528"/>
    <lineage>
        <taxon>unclassified sequences</taxon>
        <taxon>metagenomes</taxon>
        <taxon>organismal metagenomes</taxon>
    </lineage>
</organism>
<sequence length="193" mass="22543">MVLKKYKCSNGDITVKKSELDKQVGEFQDVLCVANNKKKLAALDFSTYGISKYRKNNKKLINKIIDYANTNNVKYLNINKKGGVYLKTVFFKEKNYKDALKLINLIWNPKIELYFPLVSNNILPLVLQVAIGILSGYEKKIIFENIIRIYNFKFYNEKLVYNNVKNALKTMKITLDDINKFEKCTKFDKIKNI</sequence>
<name>A0A6C0JQD4_9ZZZZ</name>
<evidence type="ECO:0000313" key="1">
    <source>
        <dbReference type="EMBL" id="QHU07603.1"/>
    </source>
</evidence>
<dbReference type="EMBL" id="MN740684">
    <property type="protein sequence ID" value="QHU07603.1"/>
    <property type="molecule type" value="Genomic_DNA"/>
</dbReference>
<reference evidence="1" key="1">
    <citation type="journal article" date="2020" name="Nature">
        <title>Giant virus diversity and host interactions through global metagenomics.</title>
        <authorList>
            <person name="Schulz F."/>
            <person name="Roux S."/>
            <person name="Paez-Espino D."/>
            <person name="Jungbluth S."/>
            <person name="Walsh D.A."/>
            <person name="Denef V.J."/>
            <person name="McMahon K.D."/>
            <person name="Konstantinidis K.T."/>
            <person name="Eloe-Fadrosh E.A."/>
            <person name="Kyrpides N.C."/>
            <person name="Woyke T."/>
        </authorList>
    </citation>
    <scope>NUCLEOTIDE SEQUENCE</scope>
    <source>
        <strain evidence="1">GVMAG-S-1040241-154</strain>
    </source>
</reference>
<protein>
    <submittedName>
        <fullName evidence="1">Uncharacterized protein</fullName>
    </submittedName>
</protein>